<evidence type="ECO:0000256" key="1">
    <source>
        <dbReference type="SAM" id="SignalP"/>
    </source>
</evidence>
<organism evidence="2 3">
    <name type="scientific">Myroides albus</name>
    <dbReference type="NCBI Taxonomy" id="2562892"/>
    <lineage>
        <taxon>Bacteria</taxon>
        <taxon>Pseudomonadati</taxon>
        <taxon>Bacteroidota</taxon>
        <taxon>Flavobacteriia</taxon>
        <taxon>Flavobacteriales</taxon>
        <taxon>Flavobacteriaceae</taxon>
        <taxon>Myroides</taxon>
    </lineage>
</organism>
<evidence type="ECO:0000313" key="3">
    <source>
        <dbReference type="Proteomes" id="UP000438760"/>
    </source>
</evidence>
<proteinExistence type="predicted"/>
<feature type="chain" id="PRO_5026280498" description="Carboxypeptidase regulatory-like domain-containing protein" evidence="1">
    <location>
        <begin position="18"/>
        <end position="270"/>
    </location>
</feature>
<dbReference type="EMBL" id="WMJX01000003">
    <property type="protein sequence ID" value="MTG97075.1"/>
    <property type="molecule type" value="Genomic_DNA"/>
</dbReference>
<sequence length="270" mass="30467">MKYLQKTIALLSGFALATVLFSCSSDDSDTTAAPVVNPPLKELKLSVNFDTIYIGEEIYFKTINSEGQDIEAEVLTAEGTVLKNNKWTPTEAGQYKFIAKKEGYKNSNEVRVEVLSLPDDKTQGKGTFIFKGKTYEIQESHLSLQGMYQDKTSTKQMAGWILSSINNDEKIAALSIFFTPAHLIQGDKYSFELPKKDNILQTSLRVHHLETFEIYGYTRQDVEINLNLGDPNEKNMISGKVVTKCQSLQGEPFSLEYEGQSRIDLDLWDY</sequence>
<dbReference type="PROSITE" id="PS51257">
    <property type="entry name" value="PROKAR_LIPOPROTEIN"/>
    <property type="match status" value="1"/>
</dbReference>
<evidence type="ECO:0008006" key="4">
    <source>
        <dbReference type="Google" id="ProtNLM"/>
    </source>
</evidence>
<protein>
    <recommendedName>
        <fullName evidence="4">Carboxypeptidase regulatory-like domain-containing protein</fullName>
    </recommendedName>
</protein>
<name>A0A6I3LM60_9FLAO</name>
<dbReference type="AlphaFoldDB" id="A0A6I3LM60"/>
<gene>
    <name evidence="2" type="ORF">GJV76_02810</name>
</gene>
<evidence type="ECO:0000313" key="2">
    <source>
        <dbReference type="EMBL" id="MTG97075.1"/>
    </source>
</evidence>
<feature type="signal peptide" evidence="1">
    <location>
        <begin position="1"/>
        <end position="17"/>
    </location>
</feature>
<keyword evidence="3" id="KW-1185">Reference proteome</keyword>
<keyword evidence="1" id="KW-0732">Signal</keyword>
<reference evidence="2 3" key="1">
    <citation type="submission" date="2019-11" db="EMBL/GenBank/DDBJ databases">
        <title>Genome of Strain BIT-d1.</title>
        <authorList>
            <person name="Yang Y."/>
        </authorList>
    </citation>
    <scope>NUCLEOTIDE SEQUENCE [LARGE SCALE GENOMIC DNA]</scope>
    <source>
        <strain evidence="2 3">BIT-d1</strain>
    </source>
</reference>
<dbReference type="RefSeq" id="WP_155091127.1">
    <property type="nucleotide sequence ID" value="NZ_CP102754.1"/>
</dbReference>
<comment type="caution">
    <text evidence="2">The sequence shown here is derived from an EMBL/GenBank/DDBJ whole genome shotgun (WGS) entry which is preliminary data.</text>
</comment>
<accession>A0A6I3LM60</accession>
<dbReference type="Proteomes" id="UP000438760">
    <property type="component" value="Unassembled WGS sequence"/>
</dbReference>